<evidence type="ECO:0000256" key="1">
    <source>
        <dbReference type="SAM" id="Phobius"/>
    </source>
</evidence>
<name>A0ABT7BTV0_9CYAN</name>
<gene>
    <name evidence="2" type="ORF">PMH09_05330</name>
</gene>
<dbReference type="EMBL" id="JAQOSQ010000003">
    <property type="protein sequence ID" value="MDJ1182611.1"/>
    <property type="molecule type" value="Genomic_DNA"/>
</dbReference>
<accession>A0ABT7BTV0</accession>
<dbReference type="RefSeq" id="WP_283757263.1">
    <property type="nucleotide sequence ID" value="NZ_JAQOSQ010000003.1"/>
</dbReference>
<keyword evidence="3" id="KW-1185">Reference proteome</keyword>
<keyword evidence="1" id="KW-1133">Transmembrane helix</keyword>
<comment type="caution">
    <text evidence="2">The sequence shown here is derived from an EMBL/GenBank/DDBJ whole genome shotgun (WGS) entry which is preliminary data.</text>
</comment>
<evidence type="ECO:0000313" key="2">
    <source>
        <dbReference type="EMBL" id="MDJ1182611.1"/>
    </source>
</evidence>
<keyword evidence="1" id="KW-0472">Membrane</keyword>
<organism evidence="2 3">
    <name type="scientific">Roseofilum casamattae BLCC-M143</name>
    <dbReference type="NCBI Taxonomy" id="3022442"/>
    <lineage>
        <taxon>Bacteria</taxon>
        <taxon>Bacillati</taxon>
        <taxon>Cyanobacteriota</taxon>
        <taxon>Cyanophyceae</taxon>
        <taxon>Desertifilales</taxon>
        <taxon>Desertifilaceae</taxon>
        <taxon>Roseofilum</taxon>
        <taxon>Roseofilum casamattae</taxon>
    </lineage>
</organism>
<keyword evidence="1" id="KW-0812">Transmembrane</keyword>
<feature type="transmembrane region" description="Helical" evidence="1">
    <location>
        <begin position="20"/>
        <end position="43"/>
    </location>
</feature>
<sequence length="64" mass="6837">MSDTPPPKQGFAQWVSYAAGRFGFAGVGYILGAVLVLVIGWFVRASQQTPESPSPESPPSLEQQ</sequence>
<dbReference type="Proteomes" id="UP001232992">
    <property type="component" value="Unassembled WGS sequence"/>
</dbReference>
<evidence type="ECO:0000313" key="3">
    <source>
        <dbReference type="Proteomes" id="UP001232992"/>
    </source>
</evidence>
<proteinExistence type="predicted"/>
<reference evidence="2 3" key="1">
    <citation type="submission" date="2023-01" db="EMBL/GenBank/DDBJ databases">
        <title>Novel diversity within Roseofilum (Cyanobacteria; Desertifilaceae) from marine benthic mats with descriptions of four novel species.</title>
        <authorList>
            <person name="Wang Y."/>
            <person name="Berthold D.E."/>
            <person name="Hu J."/>
            <person name="Lefler F.W."/>
            <person name="Laughinghouse H.D. IV."/>
        </authorList>
    </citation>
    <scope>NUCLEOTIDE SEQUENCE [LARGE SCALE GENOMIC DNA]</scope>
    <source>
        <strain evidence="2 3">BLCC-M143</strain>
    </source>
</reference>
<protein>
    <submittedName>
        <fullName evidence="2">Uncharacterized protein</fullName>
    </submittedName>
</protein>